<name>A0A9E2P173_9SPIR</name>
<evidence type="ECO:0000256" key="1">
    <source>
        <dbReference type="ARBA" id="ARBA00022598"/>
    </source>
</evidence>
<dbReference type="AlphaFoldDB" id="A0A9E2P173"/>
<dbReference type="PANTHER" id="PTHR42918">
    <property type="entry name" value="LYSYL-TRNA SYNTHETASE"/>
    <property type="match status" value="1"/>
</dbReference>
<evidence type="ECO:0000313" key="6">
    <source>
        <dbReference type="Proteomes" id="UP000823914"/>
    </source>
</evidence>
<keyword evidence="2" id="KW-0547">Nucleotide-binding</keyword>
<dbReference type="SUPFAM" id="SSF55681">
    <property type="entry name" value="Class II aaRS and biotin synthetases"/>
    <property type="match status" value="1"/>
</dbReference>
<reference evidence="5" key="2">
    <citation type="submission" date="2021-04" db="EMBL/GenBank/DDBJ databases">
        <authorList>
            <person name="Gilroy R."/>
        </authorList>
    </citation>
    <scope>NUCLEOTIDE SEQUENCE</scope>
    <source>
        <strain evidence="5">Gambia15-2214</strain>
    </source>
</reference>
<evidence type="ECO:0000259" key="4">
    <source>
        <dbReference type="PROSITE" id="PS50862"/>
    </source>
</evidence>
<evidence type="ECO:0000256" key="3">
    <source>
        <dbReference type="ARBA" id="ARBA00022840"/>
    </source>
</evidence>
<comment type="caution">
    <text evidence="5">The sequence shown here is derived from an EMBL/GenBank/DDBJ whole genome shotgun (WGS) entry which is preliminary data.</text>
</comment>
<protein>
    <submittedName>
        <fullName evidence="5">LysR family transcriptional regulator</fullName>
    </submittedName>
</protein>
<proteinExistence type="predicted"/>
<evidence type="ECO:0000256" key="2">
    <source>
        <dbReference type="ARBA" id="ARBA00022741"/>
    </source>
</evidence>
<dbReference type="InterPro" id="IPR045864">
    <property type="entry name" value="aa-tRNA-synth_II/BPL/LPL"/>
</dbReference>
<gene>
    <name evidence="5" type="ORF">IAA16_09575</name>
</gene>
<dbReference type="GO" id="GO:0004824">
    <property type="term" value="F:lysine-tRNA ligase activity"/>
    <property type="evidence" value="ECO:0007669"/>
    <property type="project" value="InterPro"/>
</dbReference>
<feature type="domain" description="Aminoacyl-transfer RNA synthetases class-II family profile" evidence="4">
    <location>
        <begin position="6"/>
        <end position="338"/>
    </location>
</feature>
<dbReference type="GO" id="GO:0005829">
    <property type="term" value="C:cytosol"/>
    <property type="evidence" value="ECO:0007669"/>
    <property type="project" value="TreeGrafter"/>
</dbReference>
<dbReference type="InterPro" id="IPR004364">
    <property type="entry name" value="Aa-tRNA-synt_II"/>
</dbReference>
<dbReference type="PROSITE" id="PS50862">
    <property type="entry name" value="AA_TRNA_LIGASE_II"/>
    <property type="match status" value="1"/>
</dbReference>
<reference evidence="5" key="1">
    <citation type="journal article" date="2021" name="PeerJ">
        <title>Extensive microbial diversity within the chicken gut microbiome revealed by metagenomics and culture.</title>
        <authorList>
            <person name="Gilroy R."/>
            <person name="Ravi A."/>
            <person name="Getino M."/>
            <person name="Pursley I."/>
            <person name="Horton D.L."/>
            <person name="Alikhan N.F."/>
            <person name="Baker D."/>
            <person name="Gharbi K."/>
            <person name="Hall N."/>
            <person name="Watson M."/>
            <person name="Adriaenssens E.M."/>
            <person name="Foster-Nyarko E."/>
            <person name="Jarju S."/>
            <person name="Secka A."/>
            <person name="Antonio M."/>
            <person name="Oren A."/>
            <person name="Chaudhuri R.R."/>
            <person name="La Ragione R."/>
            <person name="Hildebrand F."/>
            <person name="Pallen M.J."/>
        </authorList>
    </citation>
    <scope>NUCLEOTIDE SEQUENCE</scope>
    <source>
        <strain evidence="5">Gambia15-2214</strain>
    </source>
</reference>
<dbReference type="PRINTS" id="PR00982">
    <property type="entry name" value="TRNASYNTHLYS"/>
</dbReference>
<dbReference type="GO" id="GO:0006430">
    <property type="term" value="P:lysyl-tRNA aminoacylation"/>
    <property type="evidence" value="ECO:0007669"/>
    <property type="project" value="InterPro"/>
</dbReference>
<dbReference type="Gene3D" id="3.30.930.10">
    <property type="entry name" value="Bira Bifunctional Protein, Domain 2"/>
    <property type="match status" value="1"/>
</dbReference>
<keyword evidence="1" id="KW-0436">Ligase</keyword>
<dbReference type="Proteomes" id="UP000823914">
    <property type="component" value="Unassembled WGS sequence"/>
</dbReference>
<dbReference type="GO" id="GO:0000049">
    <property type="term" value="F:tRNA binding"/>
    <property type="evidence" value="ECO:0007669"/>
    <property type="project" value="TreeGrafter"/>
</dbReference>
<evidence type="ECO:0000313" key="5">
    <source>
        <dbReference type="EMBL" id="MBU3850803.1"/>
    </source>
</evidence>
<dbReference type="EMBL" id="JAHLFV010000220">
    <property type="protein sequence ID" value="MBU3850803.1"/>
    <property type="molecule type" value="Genomic_DNA"/>
</dbReference>
<organism evidence="5 6">
    <name type="scientific">Candidatus Treponema excrementipullorum</name>
    <dbReference type="NCBI Taxonomy" id="2838768"/>
    <lineage>
        <taxon>Bacteria</taxon>
        <taxon>Pseudomonadati</taxon>
        <taxon>Spirochaetota</taxon>
        <taxon>Spirochaetia</taxon>
        <taxon>Spirochaetales</taxon>
        <taxon>Treponemataceae</taxon>
        <taxon>Treponema</taxon>
    </lineage>
</organism>
<accession>A0A9E2P173</accession>
<dbReference type="Pfam" id="PF00152">
    <property type="entry name" value="tRNA-synt_2"/>
    <property type="match status" value="1"/>
</dbReference>
<sequence length="343" mass="39997">MDLERLQFRAQILQKIRNFFIEKQYLELDTPALSTDLIPETCLEVFKTDYIEPWSGKIRPLYLVPSPEIYIKKIIAQHKVSVFQLSKCYRNVESVGRIHSPEFTMLEYYTVGADYKDTATLTEELFEYLLPPPISQQQDPFQDLRPPFIRLTMEEAFVQYAGFSLAQNQSSYQLAEQARRLGIMEQQDTPFDTWQWDDLYELIFVQTVEPQLPRHKPVFLMDYPAQVPCLAQDVPPSLQPKTPTSQENSVMWKQRWELYARGMELSNCYSEETDPQKIKAYFEREGALKNRTARVPHKIDETYWENFKDFPACSGNAMGIDRLIALLAGQSSIETVLPFTLNS</sequence>
<dbReference type="InterPro" id="IPR018149">
    <property type="entry name" value="Lys-tRNA-synth_II_C"/>
</dbReference>
<dbReference type="PANTHER" id="PTHR42918:SF6">
    <property type="entry name" value="ELONGATION FACTOR P--(R)-BETA-LYSINE LIGASE"/>
    <property type="match status" value="1"/>
</dbReference>
<dbReference type="GO" id="GO:0005524">
    <property type="term" value="F:ATP binding"/>
    <property type="evidence" value="ECO:0007669"/>
    <property type="project" value="UniProtKB-KW"/>
</dbReference>
<keyword evidence="3" id="KW-0067">ATP-binding</keyword>
<dbReference type="InterPro" id="IPR006195">
    <property type="entry name" value="aa-tRNA-synth_II"/>
</dbReference>